<keyword evidence="8" id="KW-1185">Reference proteome</keyword>
<protein>
    <submittedName>
        <fullName evidence="7">Alcohol dehydrogenase catalytic domain-containing protein</fullName>
    </submittedName>
</protein>
<dbReference type="Gene3D" id="3.40.50.720">
    <property type="entry name" value="NAD(P)-binding Rossmann-like Domain"/>
    <property type="match status" value="1"/>
</dbReference>
<dbReference type="Pfam" id="PF08240">
    <property type="entry name" value="ADH_N"/>
    <property type="match status" value="1"/>
</dbReference>
<comment type="cofactor">
    <cofactor evidence="4">
        <name>Zn(2+)</name>
        <dbReference type="ChEBI" id="CHEBI:29105"/>
    </cofactor>
</comment>
<comment type="similarity">
    <text evidence="4">Belongs to the zinc-containing alcohol dehydrogenase family.</text>
</comment>
<dbReference type="RefSeq" id="WP_327607501.1">
    <property type="nucleotide sequence ID" value="NZ_JARZFX010000004.1"/>
</dbReference>
<evidence type="ECO:0000256" key="2">
    <source>
        <dbReference type="ARBA" id="ARBA00022833"/>
    </source>
</evidence>
<dbReference type="SUPFAM" id="SSF51735">
    <property type="entry name" value="NAD(P)-binding Rossmann-fold domains"/>
    <property type="match status" value="1"/>
</dbReference>
<evidence type="ECO:0000256" key="3">
    <source>
        <dbReference type="ARBA" id="ARBA00023002"/>
    </source>
</evidence>
<organism evidence="7 8">
    <name type="scientific">Virgibacillus tibetensis</name>
    <dbReference type="NCBI Taxonomy" id="3042313"/>
    <lineage>
        <taxon>Bacteria</taxon>
        <taxon>Bacillati</taxon>
        <taxon>Bacillota</taxon>
        <taxon>Bacilli</taxon>
        <taxon>Bacillales</taxon>
        <taxon>Bacillaceae</taxon>
        <taxon>Virgibacillus</taxon>
    </lineage>
</organism>
<dbReference type="InterPro" id="IPR002328">
    <property type="entry name" value="ADH_Zn_CS"/>
</dbReference>
<dbReference type="InterPro" id="IPR011032">
    <property type="entry name" value="GroES-like_sf"/>
</dbReference>
<evidence type="ECO:0000259" key="5">
    <source>
        <dbReference type="Pfam" id="PF00107"/>
    </source>
</evidence>
<dbReference type="EMBL" id="JARZFX010000004">
    <property type="protein sequence ID" value="MEC5423932.1"/>
    <property type="molecule type" value="Genomic_DNA"/>
</dbReference>
<dbReference type="Gene3D" id="3.90.180.10">
    <property type="entry name" value="Medium-chain alcohol dehydrogenases, catalytic domain"/>
    <property type="match status" value="1"/>
</dbReference>
<evidence type="ECO:0000259" key="6">
    <source>
        <dbReference type="Pfam" id="PF08240"/>
    </source>
</evidence>
<reference evidence="7 8" key="1">
    <citation type="journal article" date="2024" name="Int. J. Syst. Evol. Microbiol.">
        <title>Virgibacillus tibetensis sp. nov., isolated from salt lake on the Tibetan Plateau of China.</title>
        <authorList>
            <person name="Phurbu D."/>
            <person name="Liu Z.-X."/>
            <person name="Wang R."/>
            <person name="Zheng Y.-Y."/>
            <person name="Liu H.-C."/>
            <person name="Zhou Y.-G."/>
            <person name="Yu Y.-J."/>
            <person name="Li A.-H."/>
        </authorList>
    </citation>
    <scope>NUCLEOTIDE SEQUENCE [LARGE SCALE GENOMIC DNA]</scope>
    <source>
        <strain evidence="7 8">C22-A2</strain>
    </source>
</reference>
<gene>
    <name evidence="7" type="ORF">QGM71_10565</name>
</gene>
<feature type="domain" description="Alcohol dehydrogenase-like C-terminal" evidence="5">
    <location>
        <begin position="217"/>
        <end position="351"/>
    </location>
</feature>
<dbReference type="PROSITE" id="PS00059">
    <property type="entry name" value="ADH_ZINC"/>
    <property type="match status" value="1"/>
</dbReference>
<dbReference type="PANTHER" id="PTHR43401">
    <property type="entry name" value="L-THREONINE 3-DEHYDROGENASE"/>
    <property type="match status" value="1"/>
</dbReference>
<evidence type="ECO:0000313" key="8">
    <source>
        <dbReference type="Proteomes" id="UP001335737"/>
    </source>
</evidence>
<evidence type="ECO:0000256" key="1">
    <source>
        <dbReference type="ARBA" id="ARBA00022723"/>
    </source>
</evidence>
<proteinExistence type="inferred from homology"/>
<keyword evidence="3" id="KW-0560">Oxidoreductase</keyword>
<keyword evidence="1 4" id="KW-0479">Metal-binding</keyword>
<dbReference type="Pfam" id="PF00107">
    <property type="entry name" value="ADH_zinc_N"/>
    <property type="match status" value="1"/>
</dbReference>
<dbReference type="InterPro" id="IPR013154">
    <property type="entry name" value="ADH-like_N"/>
</dbReference>
<dbReference type="Proteomes" id="UP001335737">
    <property type="component" value="Unassembled WGS sequence"/>
</dbReference>
<dbReference type="InterPro" id="IPR013149">
    <property type="entry name" value="ADH-like_C"/>
</dbReference>
<dbReference type="InterPro" id="IPR036291">
    <property type="entry name" value="NAD(P)-bd_dom_sf"/>
</dbReference>
<evidence type="ECO:0000313" key="7">
    <source>
        <dbReference type="EMBL" id="MEC5423932.1"/>
    </source>
</evidence>
<dbReference type="InterPro" id="IPR050129">
    <property type="entry name" value="Zn_alcohol_dh"/>
</dbReference>
<name>A0ABU6KHJ5_9BACI</name>
<sequence length="412" mass="45199">MKELQFDYTLPRYAFSKVAGRLMPSQYWNSKFSCLRVGEGPEPELPNEEWVKVKVKYGGICGSDLNLIFLNDSPSASTFASFPFTIGHEIVGEITGVGSQVSQLNSGDRVVIDPILSCEPRGFSNLCPACREGHFSLCDHKAEGNLSPGLLIGSCRDTGGGWSSYLVAHKSQVFKLPHEIEDLNGAMVEPFSCALHSVLQNPPTKEDTVLVIGGGVIGICIIAAIRSLDIDCKIVALVKHNLQAEFARNYGADEVIFLRKSTYTHDLAKSFNGKVLKPIFGPEVIQGGADIVYECVGRKQSINDGLRFSKSGGKVVLVGLAGIMDGIDWTAIWLNELEIKGSFAYSTEDYQGKRVRTFDIAIELMRLGKVDLSPLITHRFPLEDYREALITASNKGTRAAMKVVFEPQNKEE</sequence>
<dbReference type="PANTHER" id="PTHR43401:SF2">
    <property type="entry name" value="L-THREONINE 3-DEHYDROGENASE"/>
    <property type="match status" value="1"/>
</dbReference>
<comment type="caution">
    <text evidence="7">The sequence shown here is derived from an EMBL/GenBank/DDBJ whole genome shotgun (WGS) entry which is preliminary data.</text>
</comment>
<feature type="domain" description="Alcohol dehydrogenase-like N-terminal" evidence="6">
    <location>
        <begin position="48"/>
        <end position="177"/>
    </location>
</feature>
<accession>A0ABU6KHJ5</accession>
<evidence type="ECO:0000256" key="4">
    <source>
        <dbReference type="RuleBase" id="RU361277"/>
    </source>
</evidence>
<keyword evidence="2 4" id="KW-0862">Zinc</keyword>
<dbReference type="SUPFAM" id="SSF50129">
    <property type="entry name" value="GroES-like"/>
    <property type="match status" value="1"/>
</dbReference>